<evidence type="ECO:0000256" key="7">
    <source>
        <dbReference type="ARBA" id="ARBA00023027"/>
    </source>
</evidence>
<dbReference type="GO" id="GO:0044194">
    <property type="term" value="C:cytolytic granule"/>
    <property type="evidence" value="ECO:0007669"/>
    <property type="project" value="UniProtKB-ARBA"/>
</dbReference>
<dbReference type="PANTHER" id="PTHR10339">
    <property type="entry name" value="ADP-RIBOSYLTRANSFERASE"/>
    <property type="match status" value="1"/>
</dbReference>
<keyword evidence="7 10" id="KW-0520">NAD</keyword>
<keyword evidence="2 10" id="KW-0328">Glycosyltransferase</keyword>
<keyword evidence="12" id="KW-1185">Reference proteome</keyword>
<comment type="catalytic activity">
    <reaction evidence="9 10">
        <text>L-arginyl-[protein] + NAD(+) = N(omega)-(ADP-D-ribosyl)-L-arginyl-[protein] + nicotinamide + H(+)</text>
        <dbReference type="Rhea" id="RHEA:19149"/>
        <dbReference type="Rhea" id="RHEA-COMP:10532"/>
        <dbReference type="Rhea" id="RHEA-COMP:15087"/>
        <dbReference type="ChEBI" id="CHEBI:15378"/>
        <dbReference type="ChEBI" id="CHEBI:17154"/>
        <dbReference type="ChEBI" id="CHEBI:29965"/>
        <dbReference type="ChEBI" id="CHEBI:57540"/>
        <dbReference type="ChEBI" id="CHEBI:142554"/>
        <dbReference type="EC" id="2.4.2.31"/>
    </reaction>
</comment>
<dbReference type="EMBL" id="VXAG01002469">
    <property type="protein sequence ID" value="NXJ85875.1"/>
    <property type="molecule type" value="Genomic_DNA"/>
</dbReference>
<feature type="chain" id="PRO_5029932679" description="NAD(P)(+)--arginine ADP-ribosyltransferase" evidence="10">
    <location>
        <begin position="19"/>
        <end position="261"/>
    </location>
</feature>
<evidence type="ECO:0000256" key="5">
    <source>
        <dbReference type="ARBA" id="ARBA00022729"/>
    </source>
</evidence>
<dbReference type="SUPFAM" id="SSF56399">
    <property type="entry name" value="ADP-ribosylation"/>
    <property type="match status" value="1"/>
</dbReference>
<dbReference type="GO" id="GO:0005615">
    <property type="term" value="C:extracellular space"/>
    <property type="evidence" value="ECO:0007669"/>
    <property type="project" value="UniProtKB-ARBA"/>
</dbReference>
<accession>A0A7L0ERK7</accession>
<evidence type="ECO:0000256" key="3">
    <source>
        <dbReference type="ARBA" id="ARBA00022679"/>
    </source>
</evidence>
<evidence type="ECO:0000256" key="8">
    <source>
        <dbReference type="ARBA" id="ARBA00023157"/>
    </source>
</evidence>
<keyword evidence="3 10" id="KW-0808">Transferase</keyword>
<dbReference type="InterPro" id="IPR000768">
    <property type="entry name" value="ART"/>
</dbReference>
<evidence type="ECO:0000256" key="4">
    <source>
        <dbReference type="ARBA" id="ARBA00022695"/>
    </source>
</evidence>
<dbReference type="GO" id="GO:0046677">
    <property type="term" value="P:response to antibiotic"/>
    <property type="evidence" value="ECO:0007669"/>
    <property type="project" value="UniProtKB-ARBA"/>
</dbReference>
<feature type="non-terminal residue" evidence="11">
    <location>
        <position position="261"/>
    </location>
</feature>
<protein>
    <recommendedName>
        <fullName evidence="10">NAD(P)(+)--arginine ADP-ribosyltransferase</fullName>
        <ecNumber evidence="10">2.4.2.31</ecNumber>
    </recommendedName>
    <alternativeName>
        <fullName evidence="10">Mono(ADP-ribosyl)transferase</fullName>
    </alternativeName>
</protein>
<dbReference type="InterPro" id="IPR050999">
    <property type="entry name" value="ADP-ribosyltransferase_ARG"/>
</dbReference>
<evidence type="ECO:0000256" key="9">
    <source>
        <dbReference type="ARBA" id="ARBA00047597"/>
    </source>
</evidence>
<dbReference type="FunFam" id="3.90.176.10:FF:000001">
    <property type="entry name" value="NAD(P)(+)--arginine ADP-ribosyltransferase"/>
    <property type="match status" value="1"/>
</dbReference>
<dbReference type="Proteomes" id="UP000550660">
    <property type="component" value="Unassembled WGS sequence"/>
</dbReference>
<keyword evidence="5 10" id="KW-0732">Signal</keyword>
<dbReference type="GO" id="GO:0106274">
    <property type="term" value="F:NAD+-protein-arginine ADP-ribosyltransferase activity"/>
    <property type="evidence" value="ECO:0007669"/>
    <property type="project" value="UniProtKB-EC"/>
</dbReference>
<organism evidence="11 12">
    <name type="scientific">Trogon melanurus</name>
    <name type="common">Black-tailed trogon</name>
    <dbReference type="NCBI Taxonomy" id="56311"/>
    <lineage>
        <taxon>Eukaryota</taxon>
        <taxon>Metazoa</taxon>
        <taxon>Chordata</taxon>
        <taxon>Craniata</taxon>
        <taxon>Vertebrata</taxon>
        <taxon>Euteleostomi</taxon>
        <taxon>Archelosauria</taxon>
        <taxon>Archosauria</taxon>
        <taxon>Dinosauria</taxon>
        <taxon>Saurischia</taxon>
        <taxon>Theropoda</taxon>
        <taxon>Coelurosauria</taxon>
        <taxon>Aves</taxon>
        <taxon>Neognathae</taxon>
        <taxon>Neoaves</taxon>
        <taxon>Telluraves</taxon>
        <taxon>Coraciimorphae</taxon>
        <taxon>Trogoniformes</taxon>
        <taxon>Trogonidae</taxon>
        <taxon>Trogon</taxon>
    </lineage>
</organism>
<dbReference type="OrthoDB" id="423533at2759"/>
<dbReference type="Gene3D" id="3.90.176.10">
    <property type="entry name" value="Toxin ADP-ribosyltransferase, Chain A, domain 1"/>
    <property type="match status" value="1"/>
</dbReference>
<reference evidence="11 12" key="1">
    <citation type="submission" date="2019-09" db="EMBL/GenBank/DDBJ databases">
        <title>Bird 10,000 Genomes (B10K) Project - Family phase.</title>
        <authorList>
            <person name="Zhang G."/>
        </authorList>
    </citation>
    <scope>NUCLEOTIDE SEQUENCE [LARGE SCALE GENOMIC DNA]</scope>
    <source>
        <strain evidence="11">B10K-DU-007-40</strain>
        <tissue evidence="11">Mixed tissue sample</tissue>
    </source>
</reference>
<dbReference type="GO" id="GO:0016779">
    <property type="term" value="F:nucleotidyltransferase activity"/>
    <property type="evidence" value="ECO:0007669"/>
    <property type="project" value="UniProtKB-KW"/>
</dbReference>
<feature type="signal peptide" evidence="10">
    <location>
        <begin position="1"/>
        <end position="18"/>
    </location>
</feature>
<dbReference type="PROSITE" id="PS51996">
    <property type="entry name" value="TR_MART"/>
    <property type="match status" value="1"/>
</dbReference>
<dbReference type="PANTHER" id="PTHR10339:SF19">
    <property type="entry name" value="GPI-LINKED NAD(P)(+)--ARGININE ADP-RIBOSYLTRANSFERASE 1"/>
    <property type="match status" value="1"/>
</dbReference>
<keyword evidence="8" id="KW-1015">Disulfide bond</keyword>
<gene>
    <name evidence="11" type="primary">Nrt2</name>
    <name evidence="11" type="ORF">TROMEL_R07129</name>
</gene>
<evidence type="ECO:0000256" key="10">
    <source>
        <dbReference type="RuleBase" id="RU361228"/>
    </source>
</evidence>
<evidence type="ECO:0000256" key="2">
    <source>
        <dbReference type="ARBA" id="ARBA00022676"/>
    </source>
</evidence>
<keyword evidence="4" id="KW-0548">Nucleotidyltransferase</keyword>
<sequence length="261" mass="29805">MELLVLGLVLLAGNLVTGSPPHWRDLDPIKVVALDMAKNSFDDQYRGCSRMMEEELEELNRTEFANNSIYARAWTLAATEWRNRQGQIPWTLRPEQAIALMAYTLQTPLHGEFNAAVRQAGQSQEEYLRAFHFKSLHFLLNEALRALRDVQPQRCHRVYRGVKDIRFTAQRGQSVRFGHFTSTSLRNESTVSFGQDTFFSVVTCYGVSIRDFSYFPSEEEVLIPPFEVFNVTNVTQQSNSALINLHSKAANSIYNCVFVKG</sequence>
<keyword evidence="6 10" id="KW-0521">NADP</keyword>
<feature type="non-terminal residue" evidence="11">
    <location>
        <position position="1"/>
    </location>
</feature>
<comment type="caution">
    <text evidence="11">The sequence shown here is derived from an EMBL/GenBank/DDBJ whole genome shotgun (WGS) entry which is preliminary data.</text>
</comment>
<comment type="similarity">
    <text evidence="1 10">Belongs to the Arg-specific ADP-ribosyltransferase family.</text>
</comment>
<evidence type="ECO:0000313" key="12">
    <source>
        <dbReference type="Proteomes" id="UP000550660"/>
    </source>
</evidence>
<dbReference type="GO" id="GO:0003950">
    <property type="term" value="F:NAD+ poly-ADP-ribosyltransferase activity"/>
    <property type="evidence" value="ECO:0007669"/>
    <property type="project" value="UniProtKB-ARBA"/>
</dbReference>
<evidence type="ECO:0000256" key="1">
    <source>
        <dbReference type="ARBA" id="ARBA00009558"/>
    </source>
</evidence>
<dbReference type="Pfam" id="PF01129">
    <property type="entry name" value="ART"/>
    <property type="match status" value="1"/>
</dbReference>
<evidence type="ECO:0000313" key="11">
    <source>
        <dbReference type="EMBL" id="NXJ85875.1"/>
    </source>
</evidence>
<dbReference type="AlphaFoldDB" id="A0A7L0ERK7"/>
<evidence type="ECO:0000256" key="6">
    <source>
        <dbReference type="ARBA" id="ARBA00022857"/>
    </source>
</evidence>
<dbReference type="PRINTS" id="PR00970">
    <property type="entry name" value="RIBTRNSFRASE"/>
</dbReference>
<dbReference type="EC" id="2.4.2.31" evidence="10"/>
<name>A0A7L0ERK7_TROML</name>
<proteinExistence type="inferred from homology"/>